<dbReference type="Pfam" id="PF07992">
    <property type="entry name" value="Pyr_redox_2"/>
    <property type="match status" value="1"/>
</dbReference>
<organism evidence="9 10">
    <name type="scientific">Nocardioides baekrokdamisoli</name>
    <dbReference type="NCBI Taxonomy" id="1804624"/>
    <lineage>
        <taxon>Bacteria</taxon>
        <taxon>Bacillati</taxon>
        <taxon>Actinomycetota</taxon>
        <taxon>Actinomycetes</taxon>
        <taxon>Propionibacteriales</taxon>
        <taxon>Nocardioidaceae</taxon>
        <taxon>Nocardioides</taxon>
    </lineage>
</organism>
<dbReference type="OrthoDB" id="5168853at2"/>
<keyword evidence="3" id="KW-0285">Flavoprotein</keyword>
<sequence>MSTRHTTDVVIIGAGISGVGVASRLRIEHPELDVTLFERRDAMGGTWDLFKYPGIRSDSDMLTFGFGFRPWHGTKVLSDGPSIKRYVEDTAAEYGITEKTLFGTTVESANWDSESQRWSTTVVNAAGETEIWTSQYAVLATGYYDYDNAHRPTWTGEKSFKGEFVHPQFWPEDLDVADKKVVVIGSGATAITLVPSLADAGAEVTMLQRSPTYIGTVPETDPVSILLDRAHVPKMVSYHVGRVRNIALQQGLYRACKAAPGPMRALLLAQLKAQIGDVDMEHFKPNYKPWDERLCVVPNGDLFRTLRRGEARIVTDHIKKFDRTGIVLEGGEHLDADIVVTATGLTIKVGGGIDITVDGQAVPVRDRMLYKGVMLEGVPNAILVLGYTNASWTLKVDLAATYFSRLVSHLRKGGYTSVVATADADERREVSVMGDSMRSGYIARGDAVMPRQGKSGPWRIKNDYFRDWPMLKRSKIDDGALTFTRQGTAVESIESDSVGV</sequence>
<keyword evidence="7 9" id="KW-0503">Monooxygenase</keyword>
<dbReference type="FunFam" id="3.50.50.60:FF:000228">
    <property type="entry name" value="FAD-containing monooxygenase EthA"/>
    <property type="match status" value="1"/>
</dbReference>
<dbReference type="GO" id="GO:0004497">
    <property type="term" value="F:monooxygenase activity"/>
    <property type="evidence" value="ECO:0007669"/>
    <property type="project" value="UniProtKB-KW"/>
</dbReference>
<dbReference type="SUPFAM" id="SSF51905">
    <property type="entry name" value="FAD/NAD(P)-binding domain"/>
    <property type="match status" value="2"/>
</dbReference>
<evidence type="ECO:0000256" key="2">
    <source>
        <dbReference type="ARBA" id="ARBA00010139"/>
    </source>
</evidence>
<keyword evidence="6" id="KW-0560">Oxidoreductase</keyword>
<evidence type="ECO:0000256" key="5">
    <source>
        <dbReference type="ARBA" id="ARBA00022857"/>
    </source>
</evidence>
<comment type="similarity">
    <text evidence="2">Belongs to the FAD-binding monooxygenase family.</text>
</comment>
<dbReference type="RefSeq" id="WP_125568144.1">
    <property type="nucleotide sequence ID" value="NZ_AP019307.1"/>
</dbReference>
<dbReference type="InterPro" id="IPR051820">
    <property type="entry name" value="FAD-binding_MO"/>
</dbReference>
<protein>
    <submittedName>
        <fullName evidence="9">Monooxygenase</fullName>
    </submittedName>
</protein>
<keyword evidence="5" id="KW-0521">NADP</keyword>
<reference evidence="9 10" key="1">
    <citation type="submission" date="2018-11" db="EMBL/GenBank/DDBJ databases">
        <title>Complete genome sequence of Nocardioides baekrokdamisoli strain KCTC 39748.</title>
        <authorList>
            <person name="Kang S.W."/>
            <person name="Lee K.C."/>
            <person name="Kim K.K."/>
            <person name="Kim J.S."/>
            <person name="Kim D.S."/>
            <person name="Ko S.H."/>
            <person name="Yang S.H."/>
            <person name="Shin Y.K."/>
            <person name="Lee J.S."/>
        </authorList>
    </citation>
    <scope>NUCLEOTIDE SEQUENCE [LARGE SCALE GENOMIC DNA]</scope>
    <source>
        <strain evidence="9 10">KCTC 39748</strain>
    </source>
</reference>
<evidence type="ECO:0000313" key="10">
    <source>
        <dbReference type="Proteomes" id="UP000271573"/>
    </source>
</evidence>
<evidence type="ECO:0000313" key="9">
    <source>
        <dbReference type="EMBL" id="BBH17175.1"/>
    </source>
</evidence>
<accession>A0A3G9IME0</accession>
<dbReference type="InterPro" id="IPR036188">
    <property type="entry name" value="FAD/NAD-bd_sf"/>
</dbReference>
<evidence type="ECO:0000256" key="6">
    <source>
        <dbReference type="ARBA" id="ARBA00023002"/>
    </source>
</evidence>
<feature type="domain" description="FAD/NAD(P)-binding" evidence="8">
    <location>
        <begin position="8"/>
        <end position="214"/>
    </location>
</feature>
<proteinExistence type="inferred from homology"/>
<gene>
    <name evidence="9" type="ORF">Back2_14620</name>
</gene>
<dbReference type="PANTHER" id="PTHR43872">
    <property type="entry name" value="MONOOXYGENASE, PUTATIVE (AFU_ORTHOLOGUE AFUA_8G02570)-RELATED"/>
    <property type="match status" value="1"/>
</dbReference>
<keyword evidence="4" id="KW-0274">FAD</keyword>
<name>A0A3G9IME0_9ACTN</name>
<dbReference type="EMBL" id="AP019307">
    <property type="protein sequence ID" value="BBH17175.1"/>
    <property type="molecule type" value="Genomic_DNA"/>
</dbReference>
<evidence type="ECO:0000256" key="7">
    <source>
        <dbReference type="ARBA" id="ARBA00023033"/>
    </source>
</evidence>
<evidence type="ECO:0000256" key="4">
    <source>
        <dbReference type="ARBA" id="ARBA00022827"/>
    </source>
</evidence>
<keyword evidence="10" id="KW-1185">Reference proteome</keyword>
<comment type="cofactor">
    <cofactor evidence="1">
        <name>FAD</name>
        <dbReference type="ChEBI" id="CHEBI:57692"/>
    </cofactor>
</comment>
<dbReference type="Proteomes" id="UP000271573">
    <property type="component" value="Chromosome"/>
</dbReference>
<evidence type="ECO:0000256" key="1">
    <source>
        <dbReference type="ARBA" id="ARBA00001974"/>
    </source>
</evidence>
<dbReference type="PRINTS" id="PR00411">
    <property type="entry name" value="PNDRDTASEI"/>
</dbReference>
<dbReference type="PANTHER" id="PTHR43872:SF1">
    <property type="entry name" value="MONOOXYGENASE, PUTATIVE (AFU_ORTHOLOGUE AFUA_8G02570)-RELATED"/>
    <property type="match status" value="1"/>
</dbReference>
<evidence type="ECO:0000256" key="3">
    <source>
        <dbReference type="ARBA" id="ARBA00022630"/>
    </source>
</evidence>
<evidence type="ECO:0000259" key="8">
    <source>
        <dbReference type="Pfam" id="PF07992"/>
    </source>
</evidence>
<dbReference type="KEGG" id="nbe:Back2_14620"/>
<dbReference type="InterPro" id="IPR023753">
    <property type="entry name" value="FAD/NAD-binding_dom"/>
</dbReference>
<dbReference type="Gene3D" id="3.50.50.60">
    <property type="entry name" value="FAD/NAD(P)-binding domain"/>
    <property type="match status" value="3"/>
</dbReference>
<dbReference type="AlphaFoldDB" id="A0A3G9IME0"/>